<evidence type="ECO:0000256" key="4">
    <source>
        <dbReference type="ARBA" id="ARBA00022679"/>
    </source>
</evidence>
<feature type="domain" description="PAC" evidence="12">
    <location>
        <begin position="266"/>
        <end position="318"/>
    </location>
</feature>
<proteinExistence type="predicted"/>
<dbReference type="InterPro" id="IPR005467">
    <property type="entry name" value="His_kinase_dom"/>
</dbReference>
<evidence type="ECO:0000259" key="11">
    <source>
        <dbReference type="PROSITE" id="PS50112"/>
    </source>
</evidence>
<keyword evidence="6" id="KW-0418">Kinase</keyword>
<dbReference type="InterPro" id="IPR000014">
    <property type="entry name" value="PAS"/>
</dbReference>
<dbReference type="InterPro" id="IPR035965">
    <property type="entry name" value="PAS-like_dom_sf"/>
</dbReference>
<dbReference type="PROSITE" id="PS50109">
    <property type="entry name" value="HIS_KIN"/>
    <property type="match status" value="1"/>
</dbReference>
<dbReference type="Proteomes" id="UP000756860">
    <property type="component" value="Unassembled WGS sequence"/>
</dbReference>
<dbReference type="PANTHER" id="PTHR43065:SF10">
    <property type="entry name" value="PEROXIDE STRESS-ACTIVATED HISTIDINE KINASE MAK3"/>
    <property type="match status" value="1"/>
</dbReference>
<keyword evidence="9" id="KW-0472">Membrane</keyword>
<dbReference type="SUPFAM" id="SSF55874">
    <property type="entry name" value="ATPase domain of HSP90 chaperone/DNA topoisomerase II/histidine kinase"/>
    <property type="match status" value="1"/>
</dbReference>
<dbReference type="Gene3D" id="3.30.565.10">
    <property type="entry name" value="Histidine kinase-like ATPase, C-terminal domain"/>
    <property type="match status" value="1"/>
</dbReference>
<feature type="domain" description="PAS" evidence="11">
    <location>
        <begin position="201"/>
        <end position="254"/>
    </location>
</feature>
<keyword evidence="9" id="KW-1133">Transmembrane helix</keyword>
<evidence type="ECO:0000256" key="1">
    <source>
        <dbReference type="ARBA" id="ARBA00000085"/>
    </source>
</evidence>
<evidence type="ECO:0000256" key="2">
    <source>
        <dbReference type="ARBA" id="ARBA00012438"/>
    </source>
</evidence>
<dbReference type="Pfam" id="PF25323">
    <property type="entry name" value="6TM_PilS"/>
    <property type="match status" value="1"/>
</dbReference>
<protein>
    <recommendedName>
        <fullName evidence="2">histidine kinase</fullName>
        <ecNumber evidence="2">2.7.13.3</ecNumber>
    </recommendedName>
</protein>
<dbReference type="InterPro" id="IPR036097">
    <property type="entry name" value="HisK_dim/P_sf"/>
</dbReference>
<keyword evidence="7" id="KW-0067">ATP-binding</keyword>
<dbReference type="InterPro" id="IPR003661">
    <property type="entry name" value="HisK_dim/P_dom"/>
</dbReference>
<evidence type="ECO:0000256" key="3">
    <source>
        <dbReference type="ARBA" id="ARBA00022553"/>
    </source>
</evidence>
<name>A0ABS5SG64_9BACT</name>
<evidence type="ECO:0000256" key="6">
    <source>
        <dbReference type="ARBA" id="ARBA00022777"/>
    </source>
</evidence>
<keyword evidence="5" id="KW-0547">Nucleotide-binding</keyword>
<organism evidence="13 14">
    <name type="scientific">Geomobilimonas luticola</name>
    <dbReference type="NCBI Taxonomy" id="1114878"/>
    <lineage>
        <taxon>Bacteria</taxon>
        <taxon>Pseudomonadati</taxon>
        <taxon>Thermodesulfobacteriota</taxon>
        <taxon>Desulfuromonadia</taxon>
        <taxon>Geobacterales</taxon>
        <taxon>Geobacteraceae</taxon>
        <taxon>Geomobilimonas</taxon>
    </lineage>
</organism>
<evidence type="ECO:0000259" key="10">
    <source>
        <dbReference type="PROSITE" id="PS50109"/>
    </source>
</evidence>
<dbReference type="InterPro" id="IPR036890">
    <property type="entry name" value="HATPase_C_sf"/>
</dbReference>
<accession>A0ABS5SG64</accession>
<reference evidence="13 14" key="1">
    <citation type="submission" date="2021-05" db="EMBL/GenBank/DDBJ databases">
        <title>The draft genome of Geobacter luticola JCM 17780.</title>
        <authorList>
            <person name="Xu Z."/>
            <person name="Masuda Y."/>
            <person name="Itoh H."/>
            <person name="Senoo K."/>
        </authorList>
    </citation>
    <scope>NUCLEOTIDE SEQUENCE [LARGE SCALE GENOMIC DNA]</scope>
    <source>
        <strain evidence="13 14">JCM 17780</strain>
    </source>
</reference>
<evidence type="ECO:0000256" key="8">
    <source>
        <dbReference type="ARBA" id="ARBA00023012"/>
    </source>
</evidence>
<feature type="transmembrane region" description="Helical" evidence="9">
    <location>
        <begin position="7"/>
        <end position="30"/>
    </location>
</feature>
<keyword evidence="3" id="KW-0597">Phosphoprotein</keyword>
<evidence type="ECO:0000256" key="5">
    <source>
        <dbReference type="ARBA" id="ARBA00022741"/>
    </source>
</evidence>
<dbReference type="SUPFAM" id="SSF55785">
    <property type="entry name" value="PYP-like sensor domain (PAS domain)"/>
    <property type="match status" value="1"/>
</dbReference>
<feature type="transmembrane region" description="Helical" evidence="9">
    <location>
        <begin position="158"/>
        <end position="181"/>
    </location>
</feature>
<dbReference type="SMART" id="SM00387">
    <property type="entry name" value="HATPase_c"/>
    <property type="match status" value="1"/>
</dbReference>
<dbReference type="PRINTS" id="PR00344">
    <property type="entry name" value="BCTRLSENSOR"/>
</dbReference>
<dbReference type="Pfam" id="PF00512">
    <property type="entry name" value="HisKA"/>
    <property type="match status" value="1"/>
</dbReference>
<dbReference type="InterPro" id="IPR003594">
    <property type="entry name" value="HATPase_dom"/>
</dbReference>
<evidence type="ECO:0000313" key="13">
    <source>
        <dbReference type="EMBL" id="MBT0653007.1"/>
    </source>
</evidence>
<feature type="transmembrane region" description="Helical" evidence="9">
    <location>
        <begin position="119"/>
        <end position="138"/>
    </location>
</feature>
<dbReference type="InterPro" id="IPR000700">
    <property type="entry name" value="PAS-assoc_C"/>
</dbReference>
<dbReference type="CDD" id="cd00082">
    <property type="entry name" value="HisKA"/>
    <property type="match status" value="1"/>
</dbReference>
<feature type="domain" description="Histidine kinase" evidence="10">
    <location>
        <begin position="331"/>
        <end position="543"/>
    </location>
</feature>
<feature type="transmembrane region" description="Helical" evidence="9">
    <location>
        <begin position="96"/>
        <end position="114"/>
    </location>
</feature>
<evidence type="ECO:0000256" key="9">
    <source>
        <dbReference type="SAM" id="Phobius"/>
    </source>
</evidence>
<dbReference type="EMBL" id="JAHCVK010000002">
    <property type="protein sequence ID" value="MBT0653007.1"/>
    <property type="molecule type" value="Genomic_DNA"/>
</dbReference>
<comment type="caution">
    <text evidence="13">The sequence shown here is derived from an EMBL/GenBank/DDBJ whole genome shotgun (WGS) entry which is preliminary data.</text>
</comment>
<dbReference type="EC" id="2.7.13.3" evidence="2"/>
<dbReference type="Gene3D" id="1.10.287.130">
    <property type="match status" value="1"/>
</dbReference>
<keyword evidence="14" id="KW-1185">Reference proteome</keyword>
<dbReference type="Gene3D" id="3.30.450.20">
    <property type="entry name" value="PAS domain"/>
    <property type="match status" value="1"/>
</dbReference>
<dbReference type="PROSITE" id="PS50112">
    <property type="entry name" value="PAS"/>
    <property type="match status" value="1"/>
</dbReference>
<evidence type="ECO:0000259" key="12">
    <source>
        <dbReference type="PROSITE" id="PS50113"/>
    </source>
</evidence>
<dbReference type="NCBIfam" id="TIGR00229">
    <property type="entry name" value="sensory_box"/>
    <property type="match status" value="1"/>
</dbReference>
<comment type="catalytic activity">
    <reaction evidence="1">
        <text>ATP + protein L-histidine = ADP + protein N-phospho-L-histidine.</text>
        <dbReference type="EC" id="2.7.13.3"/>
    </reaction>
</comment>
<dbReference type="SMART" id="SM00091">
    <property type="entry name" value="PAS"/>
    <property type="match status" value="1"/>
</dbReference>
<dbReference type="Pfam" id="PF02518">
    <property type="entry name" value="HATPase_c"/>
    <property type="match status" value="1"/>
</dbReference>
<keyword evidence="4" id="KW-0808">Transferase</keyword>
<dbReference type="SMART" id="SM00388">
    <property type="entry name" value="HisKA"/>
    <property type="match status" value="1"/>
</dbReference>
<dbReference type="SUPFAM" id="SSF47384">
    <property type="entry name" value="Homodimeric domain of signal transducing histidine kinase"/>
    <property type="match status" value="1"/>
</dbReference>
<evidence type="ECO:0000313" key="14">
    <source>
        <dbReference type="Proteomes" id="UP000756860"/>
    </source>
</evidence>
<dbReference type="InterPro" id="IPR004358">
    <property type="entry name" value="Sig_transdc_His_kin-like_C"/>
</dbReference>
<feature type="transmembrane region" description="Helical" evidence="9">
    <location>
        <begin position="71"/>
        <end position="90"/>
    </location>
</feature>
<dbReference type="CDD" id="cd00130">
    <property type="entry name" value="PAS"/>
    <property type="match status" value="1"/>
</dbReference>
<dbReference type="RefSeq" id="WP_214174992.1">
    <property type="nucleotide sequence ID" value="NZ_JAHCVK010000002.1"/>
</dbReference>
<sequence length="543" mass="60044">MDEKRRLGWFIFFRILVVTVLLGSTSILNFDVAGSSVYPSQMTVARLIVATYLFSIGSYLFLKTTDRYTRFLTYLQIIWDLIFVTLLLLITGGITSPYSFLYFLSIINASVLLARREAFYTASLCGILYGAILDFQYFGKLLNLGLSPLPAQQLGAKFVFSMIFLNFGAFFLTAFLSGYLAERARKSESALEKKVIDFEELERLNSSIVSNIGSGLLTVTNGGRVRVFNRYVQQLTGVSLEEAYDRPLSEIITPFEAYGARVLNPLSGEVAYLSGEGKKLIIGFKSVPLTDLQGNRQGAIINLLDLTQIKQMEAELKKADRLAAIGELSARIAHEIRNPLASISGSVQLIAQSATISESDKRLLTIVERESDRLNLLISDFLAYARPAAPEKTVVMLHDFVREMQALIRADLRFERITLRNDCPEGISVAIDRGQFKQVFWNLLVNAADAMPDQGTVTFTAFDDAASGEEQGNGFVKVVVDDTGHGMDEQVMGRIFEPFFTTKNGGTGLGLATVYRIIQSHGGALHIESNPGSGSRFTILIPK</sequence>
<evidence type="ECO:0000256" key="7">
    <source>
        <dbReference type="ARBA" id="ARBA00022840"/>
    </source>
</evidence>
<keyword evidence="9" id="KW-0812">Transmembrane</keyword>
<keyword evidence="8" id="KW-0902">Two-component regulatory system</keyword>
<dbReference type="PROSITE" id="PS50113">
    <property type="entry name" value="PAC"/>
    <property type="match status" value="1"/>
</dbReference>
<feature type="transmembrane region" description="Helical" evidence="9">
    <location>
        <begin position="42"/>
        <end position="62"/>
    </location>
</feature>
<gene>
    <name evidence="13" type="ORF">KI810_08060</name>
</gene>
<dbReference type="PANTHER" id="PTHR43065">
    <property type="entry name" value="SENSOR HISTIDINE KINASE"/>
    <property type="match status" value="1"/>
</dbReference>